<comment type="similarity">
    <text evidence="1">Belongs to the importin alpha family.</text>
</comment>
<evidence type="ECO:0000256" key="1">
    <source>
        <dbReference type="ARBA" id="ARBA00010394"/>
    </source>
</evidence>
<accession>A0A267GTV9</accession>
<dbReference type="AlphaFoldDB" id="A0A267GTV9"/>
<name>A0A267GTV9_9PLAT</name>
<evidence type="ECO:0000256" key="5">
    <source>
        <dbReference type="PROSITE-ProRule" id="PRU00561"/>
    </source>
</evidence>
<evidence type="ECO:0000256" key="4">
    <source>
        <dbReference type="PROSITE-ProRule" id="PRU00259"/>
    </source>
</evidence>
<evidence type="ECO:0000256" key="3">
    <source>
        <dbReference type="ARBA" id="ARBA00022927"/>
    </source>
</evidence>
<dbReference type="InterPro" id="IPR032413">
    <property type="entry name" value="Arm_3"/>
</dbReference>
<sequence length="614" mass="64479">AEPDPAAAASSQPPSMAQPEEPAGLTEQQRSRMRAYKNAGLSSEEMRRRRDEVGAQLRRQRHDEQVFKRRSLLPQPPAGEAAEATAADASNAGSRMEECGGASDAGAVQDGARPGSPMPSADGLALLVGRLAEPSSEARLEATRRLRHLLCRVSDPPVDELLQAGALPWLIAGLSESGHPALQFESAWAITNVASGQSRHSLAVAEAPGALAALVALLDSWERQPAQLTEQAAWALANIAGDSAATRDAVLAAGTIEPLARAVQHASGDGLVRVGAWCLANLCRCSNGRHAGMAAPQLAALQPCLPLLARLAFHGEPDILSDVCWALAYVSDGDNDRVQAVIDTGVCRRLVALIQHPQQLVARPALRAVGNLVTGDDIQTQVLLNCQLLPALSSLLSADGPDWARKDACWVASNVAAGNRSQIQAVLDCSLAGPVLEALRYAEFGTRKEAAWFVANAASGGSPEQVNYLVSCGCLQPLCDLLNLPDARIVEVALTALEAVLRSGASLAAAAGSGPNPFVHLVEECSGLERLEYLQSHENERLYRRSHLLIDRYFSASADDEALDEERGDADEQPLQLTTGSGGGVSGGDGSGGLAVPAAFEFQEPPASAAGFHF</sequence>
<feature type="region of interest" description="Disordered" evidence="6">
    <location>
        <begin position="1"/>
        <end position="121"/>
    </location>
</feature>
<feature type="compositionally biased region" description="Basic and acidic residues" evidence="6">
    <location>
        <begin position="44"/>
        <end position="53"/>
    </location>
</feature>
<dbReference type="PROSITE" id="PS51214">
    <property type="entry name" value="IBB"/>
    <property type="match status" value="1"/>
</dbReference>
<evidence type="ECO:0000313" key="8">
    <source>
        <dbReference type="EMBL" id="PAA89456.1"/>
    </source>
</evidence>
<reference evidence="8 9" key="1">
    <citation type="submission" date="2017-06" db="EMBL/GenBank/DDBJ databases">
        <title>A platform for efficient transgenesis in Macrostomum lignano, a flatworm model organism for stem cell research.</title>
        <authorList>
            <person name="Berezikov E."/>
        </authorList>
    </citation>
    <scope>NUCLEOTIDE SEQUENCE [LARGE SCALE GENOMIC DNA]</scope>
    <source>
        <strain evidence="8">DV1</strain>
        <tissue evidence="8">Whole organism</tissue>
    </source>
</reference>
<evidence type="ECO:0000256" key="2">
    <source>
        <dbReference type="ARBA" id="ARBA00022448"/>
    </source>
</evidence>
<dbReference type="Pfam" id="PF00514">
    <property type="entry name" value="Arm"/>
    <property type="match status" value="3"/>
</dbReference>
<protein>
    <recommendedName>
        <fullName evidence="7">IBB domain-containing protein</fullName>
    </recommendedName>
</protein>
<dbReference type="STRING" id="282301.A0A267GTV9"/>
<feature type="compositionally biased region" description="Acidic residues" evidence="6">
    <location>
        <begin position="561"/>
        <end position="572"/>
    </location>
</feature>
<gene>
    <name evidence="8" type="ORF">BOX15_Mlig019153g1</name>
</gene>
<dbReference type="InterPro" id="IPR002652">
    <property type="entry name" value="Importin-a_IBB"/>
</dbReference>
<keyword evidence="2 5" id="KW-0813">Transport</keyword>
<dbReference type="SMART" id="SM00185">
    <property type="entry name" value="ARM"/>
    <property type="match status" value="8"/>
</dbReference>
<dbReference type="InterPro" id="IPR016024">
    <property type="entry name" value="ARM-type_fold"/>
</dbReference>
<dbReference type="InterPro" id="IPR036975">
    <property type="entry name" value="Importin-a_IBB_sf"/>
</dbReference>
<proteinExistence type="inferred from homology"/>
<dbReference type="SUPFAM" id="SSF48371">
    <property type="entry name" value="ARM repeat"/>
    <property type="match status" value="1"/>
</dbReference>
<keyword evidence="3" id="KW-0653">Protein transport</keyword>
<feature type="compositionally biased region" description="Low complexity" evidence="6">
    <location>
        <begin position="78"/>
        <end position="94"/>
    </location>
</feature>
<evidence type="ECO:0000313" key="9">
    <source>
        <dbReference type="Proteomes" id="UP000215902"/>
    </source>
</evidence>
<evidence type="ECO:0000259" key="7">
    <source>
        <dbReference type="PROSITE" id="PS51214"/>
    </source>
</evidence>
<feature type="non-terminal residue" evidence="8">
    <location>
        <position position="1"/>
    </location>
</feature>
<keyword evidence="9" id="KW-1185">Reference proteome</keyword>
<dbReference type="InterPro" id="IPR000225">
    <property type="entry name" value="Armadillo"/>
</dbReference>
<dbReference type="GO" id="GO:0006606">
    <property type="term" value="P:protein import into nucleus"/>
    <property type="evidence" value="ECO:0007669"/>
    <property type="project" value="InterPro"/>
</dbReference>
<dbReference type="InterPro" id="IPR011989">
    <property type="entry name" value="ARM-like"/>
</dbReference>
<dbReference type="OrthoDB" id="29145at2759"/>
<feature type="domain" description="IBB" evidence="7">
    <location>
        <begin position="16"/>
        <end position="80"/>
    </location>
</feature>
<dbReference type="Gene3D" id="1.20.5.690">
    <property type="entry name" value="Importin-alpha, importin-beta-binding domain"/>
    <property type="match status" value="1"/>
</dbReference>
<dbReference type="Pfam" id="PF01749">
    <property type="entry name" value="IBB"/>
    <property type="match status" value="1"/>
</dbReference>
<feature type="region of interest" description="Disordered" evidence="6">
    <location>
        <begin position="561"/>
        <end position="599"/>
    </location>
</feature>
<dbReference type="GO" id="GO:0061608">
    <property type="term" value="F:nuclear import signal receptor activity"/>
    <property type="evidence" value="ECO:0007669"/>
    <property type="project" value="InterPro"/>
</dbReference>
<feature type="compositionally biased region" description="Gly residues" evidence="6">
    <location>
        <begin position="580"/>
        <end position="593"/>
    </location>
</feature>
<evidence type="ECO:0000256" key="6">
    <source>
        <dbReference type="SAM" id="MobiDB-lite"/>
    </source>
</evidence>
<dbReference type="EMBL" id="NIVC01000151">
    <property type="protein sequence ID" value="PAA89456.1"/>
    <property type="molecule type" value="Genomic_DNA"/>
</dbReference>
<organism evidence="8 9">
    <name type="scientific">Macrostomum lignano</name>
    <dbReference type="NCBI Taxonomy" id="282301"/>
    <lineage>
        <taxon>Eukaryota</taxon>
        <taxon>Metazoa</taxon>
        <taxon>Spiralia</taxon>
        <taxon>Lophotrochozoa</taxon>
        <taxon>Platyhelminthes</taxon>
        <taxon>Rhabditophora</taxon>
        <taxon>Macrostomorpha</taxon>
        <taxon>Macrostomida</taxon>
        <taxon>Macrostomidae</taxon>
        <taxon>Macrostomum</taxon>
    </lineage>
</organism>
<dbReference type="Proteomes" id="UP000215902">
    <property type="component" value="Unassembled WGS sequence"/>
</dbReference>
<feature type="compositionally biased region" description="Low complexity" evidence="6">
    <location>
        <begin position="1"/>
        <end position="23"/>
    </location>
</feature>
<dbReference type="PROSITE" id="PS50176">
    <property type="entry name" value="ARM_REPEAT"/>
    <property type="match status" value="1"/>
</dbReference>
<comment type="caution">
    <text evidence="8">The sequence shown here is derived from an EMBL/GenBank/DDBJ whole genome shotgun (WGS) entry which is preliminary data.</text>
</comment>
<dbReference type="Pfam" id="PF16186">
    <property type="entry name" value="Arm_3"/>
    <property type="match status" value="1"/>
</dbReference>
<dbReference type="Gene3D" id="1.25.10.10">
    <property type="entry name" value="Leucine-rich Repeat Variant"/>
    <property type="match status" value="1"/>
</dbReference>
<dbReference type="PANTHER" id="PTHR23316">
    <property type="entry name" value="IMPORTIN ALPHA"/>
    <property type="match status" value="1"/>
</dbReference>
<feature type="repeat" description="ARM" evidence="4">
    <location>
        <begin position="209"/>
        <end position="254"/>
    </location>
</feature>